<comment type="caution">
    <text evidence="3">The sequence shown here is derived from an EMBL/GenBank/DDBJ whole genome shotgun (WGS) entry which is preliminary data.</text>
</comment>
<organism evidence="3 4">
    <name type="scientific">Candidula unifasciata</name>
    <dbReference type="NCBI Taxonomy" id="100452"/>
    <lineage>
        <taxon>Eukaryota</taxon>
        <taxon>Metazoa</taxon>
        <taxon>Spiralia</taxon>
        <taxon>Lophotrochozoa</taxon>
        <taxon>Mollusca</taxon>
        <taxon>Gastropoda</taxon>
        <taxon>Heterobranchia</taxon>
        <taxon>Euthyneura</taxon>
        <taxon>Panpulmonata</taxon>
        <taxon>Eupulmonata</taxon>
        <taxon>Stylommatophora</taxon>
        <taxon>Helicina</taxon>
        <taxon>Helicoidea</taxon>
        <taxon>Geomitridae</taxon>
        <taxon>Candidula</taxon>
    </lineage>
</organism>
<name>A0A8S3YR10_9EUPU</name>
<dbReference type="OrthoDB" id="6162769at2759"/>
<dbReference type="AlphaFoldDB" id="A0A8S3YR10"/>
<proteinExistence type="predicted"/>
<feature type="region of interest" description="Disordered" evidence="1">
    <location>
        <begin position="190"/>
        <end position="230"/>
    </location>
</feature>
<keyword evidence="2" id="KW-0732">Signal</keyword>
<feature type="region of interest" description="Disordered" evidence="1">
    <location>
        <begin position="54"/>
        <end position="84"/>
    </location>
</feature>
<feature type="region of interest" description="Disordered" evidence="1">
    <location>
        <begin position="147"/>
        <end position="167"/>
    </location>
</feature>
<keyword evidence="4" id="KW-1185">Reference proteome</keyword>
<dbReference type="EMBL" id="CAJHNH020000301">
    <property type="protein sequence ID" value="CAG5116776.1"/>
    <property type="molecule type" value="Genomic_DNA"/>
</dbReference>
<feature type="signal peptide" evidence="2">
    <location>
        <begin position="1"/>
        <end position="23"/>
    </location>
</feature>
<evidence type="ECO:0000313" key="3">
    <source>
        <dbReference type="EMBL" id="CAG5116776.1"/>
    </source>
</evidence>
<reference evidence="3" key="1">
    <citation type="submission" date="2021-04" db="EMBL/GenBank/DDBJ databases">
        <authorList>
            <consortium name="Molecular Ecology Group"/>
        </authorList>
    </citation>
    <scope>NUCLEOTIDE SEQUENCE</scope>
</reference>
<evidence type="ECO:0000256" key="1">
    <source>
        <dbReference type="SAM" id="MobiDB-lite"/>
    </source>
</evidence>
<sequence>MAYRKKHFLCFLCILTCTPLAQSFNVDELCAKRCLYGRGGVLCNCNAMHFNGKRSGSSEAPTNDLRGYNTQDNYDQYPREHSRSSLSPNKFIYYGSMNSHDVQPFKKKEYDVDIGTGQEVEVKRTKEITRYPNDVLNRNVISLLPDSSLNEGEKENNSGSNDDDFVETRREIASAIKQILSRSMMASRGQARLANSNNEFVDDSNDRSGEDEDMDDDSSSKYNNGNNNINNNNIAAAAVEEPGWRQHLRRLQKVMRQVHHLR</sequence>
<evidence type="ECO:0000256" key="2">
    <source>
        <dbReference type="SAM" id="SignalP"/>
    </source>
</evidence>
<evidence type="ECO:0000313" key="4">
    <source>
        <dbReference type="Proteomes" id="UP000678393"/>
    </source>
</evidence>
<accession>A0A8S3YR10</accession>
<dbReference type="Proteomes" id="UP000678393">
    <property type="component" value="Unassembled WGS sequence"/>
</dbReference>
<gene>
    <name evidence="3" type="ORF">CUNI_LOCUS2334</name>
</gene>
<protein>
    <submittedName>
        <fullName evidence="3">Uncharacterized protein</fullName>
    </submittedName>
</protein>
<feature type="chain" id="PRO_5035892025" evidence="2">
    <location>
        <begin position="24"/>
        <end position="262"/>
    </location>
</feature>